<evidence type="ECO:0000313" key="1">
    <source>
        <dbReference type="EMBL" id="GIX87451.1"/>
    </source>
</evidence>
<dbReference type="Proteomes" id="UP001054945">
    <property type="component" value="Unassembled WGS sequence"/>
</dbReference>
<keyword evidence="2" id="KW-1185">Reference proteome</keyword>
<proteinExistence type="predicted"/>
<sequence length="66" mass="7392">MVSISSIPFNMAINLIRYCHPFIVRGHANGRVTNCDPIWWERKCVSRRRVQGSSGASAGADYRADP</sequence>
<evidence type="ECO:0000313" key="2">
    <source>
        <dbReference type="Proteomes" id="UP001054945"/>
    </source>
</evidence>
<organism evidence="1 2">
    <name type="scientific">Caerostris extrusa</name>
    <name type="common">Bark spider</name>
    <name type="synonym">Caerostris bankana</name>
    <dbReference type="NCBI Taxonomy" id="172846"/>
    <lineage>
        <taxon>Eukaryota</taxon>
        <taxon>Metazoa</taxon>
        <taxon>Ecdysozoa</taxon>
        <taxon>Arthropoda</taxon>
        <taxon>Chelicerata</taxon>
        <taxon>Arachnida</taxon>
        <taxon>Araneae</taxon>
        <taxon>Araneomorphae</taxon>
        <taxon>Entelegynae</taxon>
        <taxon>Araneoidea</taxon>
        <taxon>Araneidae</taxon>
        <taxon>Caerostris</taxon>
    </lineage>
</organism>
<dbReference type="AlphaFoldDB" id="A0AAV4NRQ2"/>
<reference evidence="1 2" key="1">
    <citation type="submission" date="2021-06" db="EMBL/GenBank/DDBJ databases">
        <title>Caerostris extrusa draft genome.</title>
        <authorList>
            <person name="Kono N."/>
            <person name="Arakawa K."/>
        </authorList>
    </citation>
    <scope>NUCLEOTIDE SEQUENCE [LARGE SCALE GENOMIC DNA]</scope>
</reference>
<dbReference type="EMBL" id="BPLR01021236">
    <property type="protein sequence ID" value="GIX87451.1"/>
    <property type="molecule type" value="Genomic_DNA"/>
</dbReference>
<name>A0AAV4NRQ2_CAEEX</name>
<gene>
    <name evidence="1" type="ORF">CEXT_314761</name>
</gene>
<comment type="caution">
    <text evidence="1">The sequence shown here is derived from an EMBL/GenBank/DDBJ whole genome shotgun (WGS) entry which is preliminary data.</text>
</comment>
<protein>
    <submittedName>
        <fullName evidence="1">Uncharacterized protein</fullName>
    </submittedName>
</protein>
<accession>A0AAV4NRQ2</accession>